<dbReference type="EMBL" id="BMHK01000081">
    <property type="protein sequence ID" value="GGC17221.1"/>
    <property type="molecule type" value="Genomic_DNA"/>
</dbReference>
<keyword evidence="3" id="KW-1185">Reference proteome</keyword>
<gene>
    <name evidence="2" type="ORF">GCM10011494_40110</name>
</gene>
<name>A0A916TWD1_9SPHN</name>
<evidence type="ECO:0000313" key="2">
    <source>
        <dbReference type="EMBL" id="GGC17221.1"/>
    </source>
</evidence>
<protein>
    <submittedName>
        <fullName evidence="2">Uncharacterized protein</fullName>
    </submittedName>
</protein>
<evidence type="ECO:0000313" key="3">
    <source>
        <dbReference type="Proteomes" id="UP000608154"/>
    </source>
</evidence>
<reference evidence="2" key="1">
    <citation type="journal article" date="2014" name="Int. J. Syst. Evol. Microbiol.">
        <title>Complete genome sequence of Corynebacterium casei LMG S-19264T (=DSM 44701T), isolated from a smear-ripened cheese.</title>
        <authorList>
            <consortium name="US DOE Joint Genome Institute (JGI-PGF)"/>
            <person name="Walter F."/>
            <person name="Albersmeier A."/>
            <person name="Kalinowski J."/>
            <person name="Ruckert C."/>
        </authorList>
    </citation>
    <scope>NUCLEOTIDE SEQUENCE</scope>
    <source>
        <strain evidence="2">CGMCC 1.15095</strain>
    </source>
</reference>
<evidence type="ECO:0000256" key="1">
    <source>
        <dbReference type="SAM" id="MobiDB-lite"/>
    </source>
</evidence>
<dbReference type="AlphaFoldDB" id="A0A916TWD1"/>
<organism evidence="2 3">
    <name type="scientific">Novosphingobium endophyticum</name>
    <dbReference type="NCBI Taxonomy" id="1955250"/>
    <lineage>
        <taxon>Bacteria</taxon>
        <taxon>Pseudomonadati</taxon>
        <taxon>Pseudomonadota</taxon>
        <taxon>Alphaproteobacteria</taxon>
        <taxon>Sphingomonadales</taxon>
        <taxon>Sphingomonadaceae</taxon>
        <taxon>Novosphingobium</taxon>
    </lineage>
</organism>
<sequence>MARKFTTHQPSLFDAEPPRVTPCPRRMIELRGLLEGLMLEIAQTLVNVGSAEGGHEQDHG</sequence>
<proteinExistence type="predicted"/>
<dbReference type="Proteomes" id="UP000608154">
    <property type="component" value="Unassembled WGS sequence"/>
</dbReference>
<dbReference type="RefSeq" id="WP_188773334.1">
    <property type="nucleotide sequence ID" value="NZ_BMHK01000081.1"/>
</dbReference>
<comment type="caution">
    <text evidence="2">The sequence shown here is derived from an EMBL/GenBank/DDBJ whole genome shotgun (WGS) entry which is preliminary data.</text>
</comment>
<feature type="region of interest" description="Disordered" evidence="1">
    <location>
        <begin position="1"/>
        <end position="21"/>
    </location>
</feature>
<accession>A0A916TWD1</accession>
<reference evidence="2" key="2">
    <citation type="submission" date="2020-09" db="EMBL/GenBank/DDBJ databases">
        <authorList>
            <person name="Sun Q."/>
            <person name="Zhou Y."/>
        </authorList>
    </citation>
    <scope>NUCLEOTIDE SEQUENCE</scope>
    <source>
        <strain evidence="2">CGMCC 1.15095</strain>
    </source>
</reference>